<reference evidence="4" key="1">
    <citation type="submission" date="2015-03" db="EMBL/GenBank/DDBJ databases">
        <title>Metagenome Sequencing of an Archaeal-Dominated Microbial Community from a Hot Spring at the Los Azufres Geothermal Field, Mexico.</title>
        <authorList>
            <person name="Servin-Garciduenas L.E."/>
            <person name="Martinez-Romero E."/>
        </authorList>
    </citation>
    <scope>NUCLEOTIDE SEQUENCE [LARGE SCALE GENOMIC DNA]</scope>
    <source>
        <strain evidence="4">AZ1-454</strain>
    </source>
</reference>
<dbReference type="InterPro" id="IPR014774">
    <property type="entry name" value="KaiC-like_dom"/>
</dbReference>
<keyword evidence="4" id="KW-0282">Flagellum</keyword>
<dbReference type="InterPro" id="IPR027417">
    <property type="entry name" value="P-loop_NTPase"/>
</dbReference>
<dbReference type="AlphaFoldDB" id="A0A0F2LRB5"/>
<sequence length="231" mass="25652">MAGNSMIISTGNEELDRRLGGIPFPSLILIEGDHGTGKSVISAQFAYGLLKAGKQGYIVTTERSTYGYLKQMREVQIDLIPFFLRDKLGIAPLNTSRFSWSSQIAKRLLYVLLNFLKRVRDFAIIDSLTVISTFSTEEDLMEFIKELRVLATLGKGIIITLHPIFPESLKSRITSEVDVYFKLSTATIGNRRIKIMEKIKISEGAIGSDTIAFDVNPSLGVNVVPLSFSRA</sequence>
<dbReference type="NCBIfam" id="NF004723">
    <property type="entry name" value="PRK06067.1"/>
    <property type="match status" value="1"/>
</dbReference>
<dbReference type="EMBL" id="JZWS01000028">
    <property type="protein sequence ID" value="KJR79010.1"/>
    <property type="molecule type" value="Genomic_DNA"/>
</dbReference>
<gene>
    <name evidence="4" type="ORF">TQ35_04230</name>
</gene>
<dbReference type="Gene3D" id="3.40.50.300">
    <property type="entry name" value="P-loop containing nucleotide triphosphate hydrolases"/>
    <property type="match status" value="1"/>
</dbReference>
<accession>A0A0F2LRB5</accession>
<dbReference type="Pfam" id="PF06745">
    <property type="entry name" value="ATPase"/>
    <property type="match status" value="1"/>
</dbReference>
<evidence type="ECO:0000259" key="3">
    <source>
        <dbReference type="Pfam" id="PF06745"/>
    </source>
</evidence>
<dbReference type="PATRIC" id="fig|1326980.8.peg.1199"/>
<evidence type="ECO:0000256" key="1">
    <source>
        <dbReference type="ARBA" id="ARBA00022741"/>
    </source>
</evidence>
<keyword evidence="4" id="KW-0966">Cell projection</keyword>
<feature type="domain" description="KaiC-like" evidence="3">
    <location>
        <begin position="9"/>
        <end position="225"/>
    </location>
</feature>
<keyword evidence="4" id="KW-0969">Cilium</keyword>
<protein>
    <submittedName>
        <fullName evidence="4">Flagellar accessory protein FlaH</fullName>
    </submittedName>
</protein>
<comment type="caution">
    <text evidence="4">The sequence shown here is derived from an EMBL/GenBank/DDBJ whole genome shotgun (WGS) entry which is preliminary data.</text>
</comment>
<keyword evidence="2" id="KW-0067">ATP-binding</keyword>
<dbReference type="GO" id="GO:0005524">
    <property type="term" value="F:ATP binding"/>
    <property type="evidence" value="ECO:0007669"/>
    <property type="project" value="UniProtKB-KW"/>
</dbReference>
<dbReference type="PANTHER" id="PTHR43637">
    <property type="entry name" value="UPF0273 PROTEIN TM_0370"/>
    <property type="match status" value="1"/>
</dbReference>
<dbReference type="SUPFAM" id="SSF52540">
    <property type="entry name" value="P-loop containing nucleoside triphosphate hydrolases"/>
    <property type="match status" value="1"/>
</dbReference>
<proteinExistence type="predicted"/>
<evidence type="ECO:0000313" key="4">
    <source>
        <dbReference type="EMBL" id="KJR79010.1"/>
    </source>
</evidence>
<name>A0A0F2LRB5_9CREN</name>
<evidence type="ECO:0000256" key="2">
    <source>
        <dbReference type="ARBA" id="ARBA00022840"/>
    </source>
</evidence>
<keyword evidence="1" id="KW-0547">Nucleotide-binding</keyword>
<dbReference type="PANTHER" id="PTHR43637:SF3">
    <property type="entry name" value="FLAGELLA-RELATED PROTEIN H-RELATED"/>
    <property type="match status" value="1"/>
</dbReference>
<organism evidence="4">
    <name type="scientific">Candidatus Aramenus sulfurataquae</name>
    <dbReference type="NCBI Taxonomy" id="1326980"/>
    <lineage>
        <taxon>Archaea</taxon>
        <taxon>Thermoproteota</taxon>
        <taxon>Thermoprotei</taxon>
        <taxon>Sulfolobales</taxon>
        <taxon>Sulfolobaceae</taxon>
        <taxon>Candidatus Aramenus</taxon>
    </lineage>
</organism>